<evidence type="ECO:0000313" key="2">
    <source>
        <dbReference type="EMBL" id="AYA37522.1"/>
    </source>
</evidence>
<accession>A0A3B7R174</accession>
<organism evidence="2 3">
    <name type="scientific">Hymenobacter oligotrophus</name>
    <dbReference type="NCBI Taxonomy" id="2319843"/>
    <lineage>
        <taxon>Bacteria</taxon>
        <taxon>Pseudomonadati</taxon>
        <taxon>Bacteroidota</taxon>
        <taxon>Cytophagia</taxon>
        <taxon>Cytophagales</taxon>
        <taxon>Hymenobacteraceae</taxon>
        <taxon>Hymenobacter</taxon>
    </lineage>
</organism>
<evidence type="ECO:0000313" key="3">
    <source>
        <dbReference type="Proteomes" id="UP000262802"/>
    </source>
</evidence>
<dbReference type="Proteomes" id="UP000262802">
    <property type="component" value="Chromosome"/>
</dbReference>
<sequence length="204" mass="23276">MTTTPLSQAETLEYIKDVLPIVYSCIHEGHNQFDLRNSEYAHELTRATRSSMIRDYVVYRAKQELSGNPRIQFKEVQRMMLMVVGDKVALRFKKLTKKRKSVNILTKQVRKWREGQFIMEIPGIEAQRLTCIDVGYVNDAIGAGIDNVWAVALGDEPWFFNMTEDLAGVITPTLFSSPEELPEENPFTVKPAARKKPNDKQAGI</sequence>
<dbReference type="OrthoDB" id="8478738at2"/>
<reference evidence="2 3" key="1">
    <citation type="submission" date="2018-09" db="EMBL/GenBank/DDBJ databases">
        <title>Hymenobacter medium sp. nov., isolated from R2A medium.</title>
        <authorList>
            <person name="Yingchao G."/>
        </authorList>
    </citation>
    <scope>NUCLEOTIDE SEQUENCE [LARGE SCALE GENOMIC DNA]</scope>
    <source>
        <strain evidence="3">sh-6</strain>
    </source>
</reference>
<dbReference type="AlphaFoldDB" id="A0A3B7R174"/>
<keyword evidence="3" id="KW-1185">Reference proteome</keyword>
<name>A0A3B7R174_9BACT</name>
<dbReference type="KEGG" id="hyh:D3Y59_10975"/>
<gene>
    <name evidence="2" type="ORF">D3Y59_10975</name>
</gene>
<protein>
    <submittedName>
        <fullName evidence="2">Uncharacterized protein</fullName>
    </submittedName>
</protein>
<dbReference type="EMBL" id="CP032317">
    <property type="protein sequence ID" value="AYA37522.1"/>
    <property type="molecule type" value="Genomic_DNA"/>
</dbReference>
<evidence type="ECO:0000256" key="1">
    <source>
        <dbReference type="SAM" id="MobiDB-lite"/>
    </source>
</evidence>
<dbReference type="RefSeq" id="WP_119445089.1">
    <property type="nucleotide sequence ID" value="NZ_CP032317.1"/>
</dbReference>
<feature type="region of interest" description="Disordered" evidence="1">
    <location>
        <begin position="177"/>
        <end position="204"/>
    </location>
</feature>
<proteinExistence type="predicted"/>